<dbReference type="Gene3D" id="3.30.200.20">
    <property type="entry name" value="Phosphorylase Kinase, domain 1"/>
    <property type="match status" value="1"/>
</dbReference>
<keyword evidence="6" id="KW-1185">Reference proteome</keyword>
<dbReference type="Proteomes" id="UP001188597">
    <property type="component" value="Unassembled WGS sequence"/>
</dbReference>
<organism evidence="5 6">
    <name type="scientific">Escallonia herrerae</name>
    <dbReference type="NCBI Taxonomy" id="1293975"/>
    <lineage>
        <taxon>Eukaryota</taxon>
        <taxon>Viridiplantae</taxon>
        <taxon>Streptophyta</taxon>
        <taxon>Embryophyta</taxon>
        <taxon>Tracheophyta</taxon>
        <taxon>Spermatophyta</taxon>
        <taxon>Magnoliopsida</taxon>
        <taxon>eudicotyledons</taxon>
        <taxon>Gunneridae</taxon>
        <taxon>Pentapetalae</taxon>
        <taxon>asterids</taxon>
        <taxon>campanulids</taxon>
        <taxon>Escalloniales</taxon>
        <taxon>Escalloniaceae</taxon>
        <taxon>Escallonia</taxon>
    </lineage>
</organism>
<evidence type="ECO:0000256" key="2">
    <source>
        <dbReference type="ARBA" id="ARBA00022475"/>
    </source>
</evidence>
<evidence type="ECO:0000313" key="6">
    <source>
        <dbReference type="Proteomes" id="UP001188597"/>
    </source>
</evidence>
<dbReference type="PANTHER" id="PTHR45621">
    <property type="entry name" value="OS01G0588500 PROTEIN-RELATED"/>
    <property type="match status" value="1"/>
</dbReference>
<feature type="binding site" evidence="3">
    <location>
        <position position="248"/>
    </location>
    <ligand>
        <name>ATP</name>
        <dbReference type="ChEBI" id="CHEBI:30616"/>
    </ligand>
</feature>
<dbReference type="SMART" id="SM00220">
    <property type="entry name" value="S_TKc"/>
    <property type="match status" value="1"/>
</dbReference>
<dbReference type="PROSITE" id="PS50011">
    <property type="entry name" value="PROTEIN_KINASE_DOM"/>
    <property type="match status" value="1"/>
</dbReference>
<dbReference type="AlphaFoldDB" id="A0AA88VJK5"/>
<evidence type="ECO:0000256" key="1">
    <source>
        <dbReference type="ARBA" id="ARBA00004236"/>
    </source>
</evidence>
<dbReference type="InterPro" id="IPR017441">
    <property type="entry name" value="Protein_kinase_ATP_BS"/>
</dbReference>
<evidence type="ECO:0000259" key="4">
    <source>
        <dbReference type="PROSITE" id="PS50011"/>
    </source>
</evidence>
<sequence>MILLAFCGTDSSWCCGNSKNNATCEGECNLRETTYPDVNDLRPETMQVSSLDSDGEIETVNELKDKLFQAYYENDEMRQSLALLRERIRASEGHEECLELNRPASMAGKEMVDKASGSHACMDASDESRSASGHDNMQAYPNSEVFVSASGKMSEIEEEMPQLIPDDILYALPEEEDVPAGPDICMLLIPIGTGWPNLITFTLGELKIYTEDFNKRNEVGSGGFGHVYKGVIMGRAEGNLNGNEVAIKVTASFSTRAQLRRAAFRNLWEAEVTHLPRFAHPNIIQLIGKCETTKRSFLVYPFMPKGSVQKNLAECDAMLGRISLVFAEDIFFNFASILQLLLDWTPVLFDFSTVVLEGSLYPPARTRGYTDRFTLQWGKVRRKCFTTLSCVASRFISTTMVVNVLDNLRETAIDWERGVTTVRLTQYTAADVSNELSKTQV</sequence>
<gene>
    <name evidence="5" type="ORF">RJ639_014321</name>
</gene>
<dbReference type="GO" id="GO:0005886">
    <property type="term" value="C:plasma membrane"/>
    <property type="evidence" value="ECO:0007669"/>
    <property type="project" value="UniProtKB-SubCell"/>
</dbReference>
<keyword evidence="3" id="KW-0547">Nucleotide-binding</keyword>
<comment type="subcellular location">
    <subcellularLocation>
        <location evidence="1">Cell membrane</location>
    </subcellularLocation>
</comment>
<protein>
    <recommendedName>
        <fullName evidence="4">Protein kinase domain-containing protein</fullName>
    </recommendedName>
</protein>
<dbReference type="PROSITE" id="PS00107">
    <property type="entry name" value="PROTEIN_KINASE_ATP"/>
    <property type="match status" value="1"/>
</dbReference>
<dbReference type="EMBL" id="JAVXUP010001662">
    <property type="protein sequence ID" value="KAK3009278.1"/>
    <property type="molecule type" value="Genomic_DNA"/>
</dbReference>
<evidence type="ECO:0000313" key="5">
    <source>
        <dbReference type="EMBL" id="KAK3009278.1"/>
    </source>
</evidence>
<name>A0AA88VJK5_9ASTE</name>
<dbReference type="SUPFAM" id="SSF56112">
    <property type="entry name" value="Protein kinase-like (PK-like)"/>
    <property type="match status" value="1"/>
</dbReference>
<keyword evidence="2" id="KW-0472">Membrane</keyword>
<dbReference type="InterPro" id="IPR011009">
    <property type="entry name" value="Kinase-like_dom_sf"/>
</dbReference>
<dbReference type="GO" id="GO:0005524">
    <property type="term" value="F:ATP binding"/>
    <property type="evidence" value="ECO:0007669"/>
    <property type="project" value="UniProtKB-UniRule"/>
</dbReference>
<reference evidence="5" key="1">
    <citation type="submission" date="2022-12" db="EMBL/GenBank/DDBJ databases">
        <title>Draft genome assemblies for two species of Escallonia (Escalloniales).</title>
        <authorList>
            <person name="Chanderbali A."/>
            <person name="Dervinis C."/>
            <person name="Anghel I."/>
            <person name="Soltis D."/>
            <person name="Soltis P."/>
            <person name="Zapata F."/>
        </authorList>
    </citation>
    <scope>NUCLEOTIDE SEQUENCE</scope>
    <source>
        <strain evidence="5">UCBG64.0493</strain>
        <tissue evidence="5">Leaf</tissue>
    </source>
</reference>
<keyword evidence="2" id="KW-1003">Cell membrane</keyword>
<feature type="domain" description="Protein kinase" evidence="4">
    <location>
        <begin position="213"/>
        <end position="441"/>
    </location>
</feature>
<evidence type="ECO:0000256" key="3">
    <source>
        <dbReference type="PROSITE-ProRule" id="PRU10141"/>
    </source>
</evidence>
<dbReference type="InterPro" id="IPR000719">
    <property type="entry name" value="Prot_kinase_dom"/>
</dbReference>
<dbReference type="GO" id="GO:0004672">
    <property type="term" value="F:protein kinase activity"/>
    <property type="evidence" value="ECO:0007669"/>
    <property type="project" value="InterPro"/>
</dbReference>
<comment type="caution">
    <text evidence="5">The sequence shown here is derived from an EMBL/GenBank/DDBJ whole genome shotgun (WGS) entry which is preliminary data.</text>
</comment>
<accession>A0AA88VJK5</accession>
<dbReference type="Pfam" id="PF07714">
    <property type="entry name" value="PK_Tyr_Ser-Thr"/>
    <property type="match status" value="1"/>
</dbReference>
<dbReference type="InterPro" id="IPR050823">
    <property type="entry name" value="Plant_Ser_Thr_Prot_Kinase"/>
</dbReference>
<proteinExistence type="predicted"/>
<keyword evidence="3" id="KW-0067">ATP-binding</keyword>
<dbReference type="InterPro" id="IPR001245">
    <property type="entry name" value="Ser-Thr/Tyr_kinase_cat_dom"/>
</dbReference>